<dbReference type="EMBL" id="JAFBEI010000033">
    <property type="protein sequence ID" value="MBM7636709.1"/>
    <property type="molecule type" value="Genomic_DNA"/>
</dbReference>
<proteinExistence type="predicted"/>
<accession>A0ABS2PMP3</accession>
<keyword evidence="2" id="KW-1185">Reference proteome</keyword>
<protein>
    <recommendedName>
        <fullName evidence="3">DUF4651 domain-containing protein</fullName>
    </recommendedName>
</protein>
<dbReference type="Pfam" id="PF15513">
    <property type="entry name" value="DUF4651"/>
    <property type="match status" value="1"/>
</dbReference>
<comment type="caution">
    <text evidence="1">The sequence shown here is derived from an EMBL/GenBank/DDBJ whole genome shotgun (WGS) entry which is preliminary data.</text>
</comment>
<evidence type="ECO:0008006" key="3">
    <source>
        <dbReference type="Google" id="ProtNLM"/>
    </source>
</evidence>
<dbReference type="Proteomes" id="UP000809081">
    <property type="component" value="Unassembled WGS sequence"/>
</dbReference>
<dbReference type="Gene3D" id="3.10.450.400">
    <property type="entry name" value="Uncharacterised protein PF15513, DUF4651"/>
    <property type="match status" value="1"/>
</dbReference>
<gene>
    <name evidence="1" type="ORF">JOC31_001533</name>
</gene>
<sequence length="95" mass="11048">MKRKNLIFLATAVSVVGLLALTKERHRLREDHKQEDMMAQLRSYFSQKGDIQVVYVNTYDKSDEATTGGVVMEDGRQFEFTYYEGEILSREVNHD</sequence>
<evidence type="ECO:0000313" key="2">
    <source>
        <dbReference type="Proteomes" id="UP000809081"/>
    </source>
</evidence>
<name>A0ABS2PMP3_9STRE</name>
<evidence type="ECO:0000313" key="1">
    <source>
        <dbReference type="EMBL" id="MBM7636709.1"/>
    </source>
</evidence>
<organism evidence="1 2">
    <name type="scientific">Streptococcus saliviloxodontae</name>
    <dbReference type="NCBI Taxonomy" id="1349416"/>
    <lineage>
        <taxon>Bacteria</taxon>
        <taxon>Bacillati</taxon>
        <taxon>Bacillota</taxon>
        <taxon>Bacilli</taxon>
        <taxon>Lactobacillales</taxon>
        <taxon>Streptococcaceae</taxon>
        <taxon>Streptococcus</taxon>
    </lineage>
</organism>
<reference evidence="1 2" key="1">
    <citation type="submission" date="2021-01" db="EMBL/GenBank/DDBJ databases">
        <title>Genomic Encyclopedia of Type Strains, Phase IV (KMG-IV): sequencing the most valuable type-strain genomes for metagenomic binning, comparative biology and taxonomic classification.</title>
        <authorList>
            <person name="Goeker M."/>
        </authorList>
    </citation>
    <scope>NUCLEOTIDE SEQUENCE [LARGE SCALE GENOMIC DNA]</scope>
    <source>
        <strain evidence="1 2">DSM 27513</strain>
    </source>
</reference>
<dbReference type="RefSeq" id="WP_205017576.1">
    <property type="nucleotide sequence ID" value="NZ_JAFBEI010000033.1"/>
</dbReference>
<dbReference type="InterPro" id="IPR028105">
    <property type="entry name" value="DUF4651"/>
</dbReference>